<name>A0A2J6TNG7_9HELO</name>
<dbReference type="InParanoid" id="A0A2J6TNG7"/>
<feature type="transmembrane region" description="Helical" evidence="1">
    <location>
        <begin position="256"/>
        <end position="279"/>
    </location>
</feature>
<accession>A0A2J6TNG7</accession>
<reference evidence="2 3" key="1">
    <citation type="submission" date="2016-04" db="EMBL/GenBank/DDBJ databases">
        <title>A degradative enzymes factory behind the ericoid mycorrhizal symbiosis.</title>
        <authorList>
            <consortium name="DOE Joint Genome Institute"/>
            <person name="Martino E."/>
            <person name="Morin E."/>
            <person name="Grelet G."/>
            <person name="Kuo A."/>
            <person name="Kohler A."/>
            <person name="Daghino S."/>
            <person name="Barry K."/>
            <person name="Choi C."/>
            <person name="Cichocki N."/>
            <person name="Clum A."/>
            <person name="Copeland A."/>
            <person name="Hainaut M."/>
            <person name="Haridas S."/>
            <person name="Labutti K."/>
            <person name="Lindquist E."/>
            <person name="Lipzen A."/>
            <person name="Khouja H.-R."/>
            <person name="Murat C."/>
            <person name="Ohm R."/>
            <person name="Olson A."/>
            <person name="Spatafora J."/>
            <person name="Veneault-Fourrey C."/>
            <person name="Henrissat B."/>
            <person name="Grigoriev I."/>
            <person name="Martin F."/>
            <person name="Perotto S."/>
        </authorList>
    </citation>
    <scope>NUCLEOTIDE SEQUENCE [LARGE SCALE GENOMIC DNA]</scope>
    <source>
        <strain evidence="2 3">E</strain>
    </source>
</reference>
<proteinExistence type="predicted"/>
<keyword evidence="1" id="KW-1133">Transmembrane helix</keyword>
<evidence type="ECO:0000313" key="3">
    <source>
        <dbReference type="Proteomes" id="UP000235371"/>
    </source>
</evidence>
<keyword evidence="1" id="KW-0472">Membrane</keyword>
<dbReference type="EMBL" id="KZ613749">
    <property type="protein sequence ID" value="PMD64565.1"/>
    <property type="molecule type" value="Genomic_DNA"/>
</dbReference>
<evidence type="ECO:0000256" key="1">
    <source>
        <dbReference type="SAM" id="Phobius"/>
    </source>
</evidence>
<keyword evidence="3" id="KW-1185">Reference proteome</keyword>
<dbReference type="RefSeq" id="XP_024741469.1">
    <property type="nucleotide sequence ID" value="XM_024871635.1"/>
</dbReference>
<dbReference type="Proteomes" id="UP000235371">
    <property type="component" value="Unassembled WGS sequence"/>
</dbReference>
<protein>
    <submittedName>
        <fullName evidence="2">Uncharacterized protein</fullName>
    </submittedName>
</protein>
<dbReference type="GeneID" id="36579717"/>
<feature type="transmembrane region" description="Helical" evidence="1">
    <location>
        <begin position="176"/>
        <end position="194"/>
    </location>
</feature>
<dbReference type="OrthoDB" id="5402776at2759"/>
<dbReference type="AlphaFoldDB" id="A0A2J6TNG7"/>
<organism evidence="2 3">
    <name type="scientific">Hyaloscypha bicolor E</name>
    <dbReference type="NCBI Taxonomy" id="1095630"/>
    <lineage>
        <taxon>Eukaryota</taxon>
        <taxon>Fungi</taxon>
        <taxon>Dikarya</taxon>
        <taxon>Ascomycota</taxon>
        <taxon>Pezizomycotina</taxon>
        <taxon>Leotiomycetes</taxon>
        <taxon>Helotiales</taxon>
        <taxon>Hyaloscyphaceae</taxon>
        <taxon>Hyaloscypha</taxon>
        <taxon>Hyaloscypha bicolor</taxon>
    </lineage>
</organism>
<evidence type="ECO:0000313" key="2">
    <source>
        <dbReference type="EMBL" id="PMD64565.1"/>
    </source>
</evidence>
<gene>
    <name evidence="2" type="ORF">K444DRAFT_288024</name>
</gene>
<keyword evidence="1" id="KW-0812">Transmembrane</keyword>
<sequence>MGMFEDRSNLDVTSVLMLLGEATIWKVVWSRFRSRRTHWKQWLFPISPGWTPLAGSLFAAMNRSAGPPNLIFDRPPEGAITDGLILTNLDSGASHNASNIILQNIWQVWSKGPREERRLQSVDEKYSVTREVGVVDVDISALRLQDSWEFWLQCFCLMAQLTISFVLGFFNWTFEVFVAFMIAIVGQGLLLASITPRYEAWNHRLYNIHYPSPMVLHRGYDSMEVLIIREAKLDGTAISLEEFCWDSQALRDTTDLLRLFTSGLSFIVLAFQIVIIGWMNIRSRQLYFALGGFGLITNAIEAASQPRWLANSKEAISGVPTCAQPKSSLMGAVGVLLAGDYAAAHVVAKMLYPDNNRFRRTREDITKTLKHCLCANCQMLFNKGFVDDLPCLRKREGESTGSCSEALLSKISELEEKQLKDALAAVYHYLHSTRKERIPLSS</sequence>